<keyword evidence="8" id="KW-1185">Reference proteome</keyword>
<keyword evidence="5" id="KW-0472">Membrane</keyword>
<dbReference type="OrthoDB" id="3258326at2"/>
<gene>
    <name evidence="7" type="ORF">ARTSIC4J27_984</name>
</gene>
<dbReference type="SUPFAM" id="SSF52540">
    <property type="entry name" value="P-loop containing nucleoside triphosphate hydrolases"/>
    <property type="match status" value="1"/>
</dbReference>
<evidence type="ECO:0000256" key="5">
    <source>
        <dbReference type="ARBA" id="ARBA00023136"/>
    </source>
</evidence>
<dbReference type="Pfam" id="PF12696">
    <property type="entry name" value="TraG-D_C"/>
    <property type="match status" value="1"/>
</dbReference>
<evidence type="ECO:0000256" key="4">
    <source>
        <dbReference type="ARBA" id="ARBA00022989"/>
    </source>
</evidence>
<dbReference type="AlphaFoldDB" id="A0A024H005"/>
<dbReference type="CDD" id="cd01127">
    <property type="entry name" value="TrwB_TraG_TraD_VirD4"/>
    <property type="match status" value="1"/>
</dbReference>
<protein>
    <recommendedName>
        <fullName evidence="6">TraD/TraG TraM recognition site domain-containing protein</fullName>
    </recommendedName>
</protein>
<evidence type="ECO:0000256" key="3">
    <source>
        <dbReference type="ARBA" id="ARBA00022692"/>
    </source>
</evidence>
<evidence type="ECO:0000259" key="6">
    <source>
        <dbReference type="Pfam" id="PF12696"/>
    </source>
</evidence>
<dbReference type="PANTHER" id="PTHR37937">
    <property type="entry name" value="CONJUGATIVE TRANSFER: DNA TRANSPORT"/>
    <property type="match status" value="1"/>
</dbReference>
<dbReference type="GO" id="GO:0005886">
    <property type="term" value="C:plasma membrane"/>
    <property type="evidence" value="ECO:0007669"/>
    <property type="project" value="UniProtKB-SubCell"/>
</dbReference>
<evidence type="ECO:0000313" key="7">
    <source>
        <dbReference type="EMBL" id="CCQ45051.1"/>
    </source>
</evidence>
<keyword evidence="2" id="KW-1003">Cell membrane</keyword>
<name>A0A024H005_9MICC</name>
<proteinExistence type="predicted"/>
<dbReference type="Gene3D" id="3.40.50.300">
    <property type="entry name" value="P-loop containing nucleotide triphosphate hydrolases"/>
    <property type="match status" value="2"/>
</dbReference>
<feature type="domain" description="TraD/TraG TraM recognition site" evidence="6">
    <location>
        <begin position="360"/>
        <end position="458"/>
    </location>
</feature>
<sequence length="507" mass="55992">MGIGWQVTRGLFEASNSASRQMANAAATKAAIRRANKGSRAVRRGLVGPWDTVPAGAQDFLDYSGVAKDSDINWQTWTFPLGRYVLPQAPRFGSGFQTKDEFGLSPETANRHTAVYAPTQSGKTTSVIAPWIHSAMAQGYLVVALDLKGNGDLLAKVQEYAGTQASLPEVAISNFDYTDPMRSVPWNWIRELHGNDTAIEAASGALVGCDRENDPNREFRLRDLKWMRGLLEYASTSDHNWTVETLLRLLDDQPRLARYITNSAPDRARSRLSDLVYLPEDDYYAKVQFLTTYLEVLNTPGFNRVTARRGLTLKDAADEPGLLLITAPLADGRLSEAVSGLFLSQFINAQLKKFNTRSRPVLLVLDEAPRLKERLDLPQLMATSASSGMSVLLALQEVTDFDEKERDTILSNCATHILMSGAGAPTTDYFGKRLGTRTVARQTQTMNYSHREGSSFQTGIQNADVPVLGRVEMTSPPGGPYTAVLHCHELSRKPVLIDLTRYDLMDS</sequence>
<dbReference type="InterPro" id="IPR032689">
    <property type="entry name" value="TraG-D_C"/>
</dbReference>
<organism evidence="7 8">
    <name type="scientific">Pseudarthrobacter siccitolerans</name>
    <dbReference type="NCBI Taxonomy" id="861266"/>
    <lineage>
        <taxon>Bacteria</taxon>
        <taxon>Bacillati</taxon>
        <taxon>Actinomycetota</taxon>
        <taxon>Actinomycetes</taxon>
        <taxon>Micrococcales</taxon>
        <taxon>Micrococcaceae</taxon>
        <taxon>Pseudarthrobacter</taxon>
    </lineage>
</organism>
<accession>A0A024H005</accession>
<dbReference type="PANTHER" id="PTHR37937:SF1">
    <property type="entry name" value="CONJUGATIVE TRANSFER: DNA TRANSPORT"/>
    <property type="match status" value="1"/>
</dbReference>
<dbReference type="RefSeq" id="WP_050054081.1">
    <property type="nucleotide sequence ID" value="NZ_CAQI01000032.1"/>
</dbReference>
<reference evidence="8" key="1">
    <citation type="journal article" date="2014" name="Genome Announc.">
        <title>Genome Sequence of Arthrobacter siccitolerans 4J27, a Xeroprotectant-Producing Desiccation-Tolerant Microorganism.</title>
        <authorList>
            <person name="Manzanera M."/>
            <person name="Santa-Cruz-Calvo L."/>
            <person name="Vilchez J.I."/>
            <person name="Garcia-Fontana C."/>
            <person name="Silva-Castro G.A."/>
            <person name="Calvo C."/>
            <person name="Gonzalez-Lopez J."/>
        </authorList>
    </citation>
    <scope>NUCLEOTIDE SEQUENCE [LARGE SCALE GENOMIC DNA]</scope>
    <source>
        <strain evidence="8">4J27</strain>
    </source>
</reference>
<keyword evidence="4" id="KW-1133">Transmembrane helix</keyword>
<dbReference type="InterPro" id="IPR051539">
    <property type="entry name" value="T4SS-coupling_protein"/>
</dbReference>
<evidence type="ECO:0000256" key="1">
    <source>
        <dbReference type="ARBA" id="ARBA00004651"/>
    </source>
</evidence>
<dbReference type="InterPro" id="IPR027417">
    <property type="entry name" value="P-loop_NTPase"/>
</dbReference>
<comment type="subcellular location">
    <subcellularLocation>
        <location evidence="1">Cell membrane</location>
        <topology evidence="1">Multi-pass membrane protein</topology>
    </subcellularLocation>
</comment>
<keyword evidence="3" id="KW-0812">Transmembrane</keyword>
<evidence type="ECO:0000256" key="2">
    <source>
        <dbReference type="ARBA" id="ARBA00022475"/>
    </source>
</evidence>
<comment type="caution">
    <text evidence="7">The sequence shown here is derived from an EMBL/GenBank/DDBJ whole genome shotgun (WGS) entry which is preliminary data.</text>
</comment>
<dbReference type="Proteomes" id="UP000035722">
    <property type="component" value="Unassembled WGS sequence"/>
</dbReference>
<dbReference type="EMBL" id="CAQI01000032">
    <property type="protein sequence ID" value="CCQ45051.1"/>
    <property type="molecule type" value="Genomic_DNA"/>
</dbReference>
<dbReference type="STRING" id="861266.ARTSIC4J27_984"/>
<evidence type="ECO:0000313" key="8">
    <source>
        <dbReference type="Proteomes" id="UP000035722"/>
    </source>
</evidence>